<organism evidence="1 2">
    <name type="scientific">Penicillium thymicola</name>
    <dbReference type="NCBI Taxonomy" id="293382"/>
    <lineage>
        <taxon>Eukaryota</taxon>
        <taxon>Fungi</taxon>
        <taxon>Dikarya</taxon>
        <taxon>Ascomycota</taxon>
        <taxon>Pezizomycotina</taxon>
        <taxon>Eurotiomycetes</taxon>
        <taxon>Eurotiomycetidae</taxon>
        <taxon>Eurotiales</taxon>
        <taxon>Aspergillaceae</taxon>
        <taxon>Penicillium</taxon>
    </lineage>
</organism>
<evidence type="ECO:0000313" key="1">
    <source>
        <dbReference type="EMBL" id="KAJ9491175.1"/>
    </source>
</evidence>
<keyword evidence="2" id="KW-1185">Reference proteome</keyword>
<reference evidence="1" key="2">
    <citation type="journal article" date="2016" name="Fungal Biol.">
        <title>Ochratoxin A production by Penicillium thymicola.</title>
        <authorList>
            <person name="Nguyen H.D.T."/>
            <person name="McMullin D.R."/>
            <person name="Ponomareva E."/>
            <person name="Riley R."/>
            <person name="Pomraning K.R."/>
            <person name="Baker S.E."/>
            <person name="Seifert K.A."/>
        </authorList>
    </citation>
    <scope>NUCLEOTIDE SEQUENCE</scope>
    <source>
        <strain evidence="1">DAOM 180753</strain>
    </source>
</reference>
<sequence length="74" mass="8351">MIWCCPCLFFVVQVLNTYTRPGLLFLSRLNFTLFLSFNIADGVPRARSSFFIWAPRYSFDGRGGCIGQGTIAGY</sequence>
<evidence type="ECO:0000313" key="2">
    <source>
        <dbReference type="Proteomes" id="UP001227192"/>
    </source>
</evidence>
<proteinExistence type="predicted"/>
<comment type="caution">
    <text evidence="1">The sequence shown here is derived from an EMBL/GenBank/DDBJ whole genome shotgun (WGS) entry which is preliminary data.</text>
</comment>
<reference evidence="1" key="1">
    <citation type="submission" date="2015-06" db="EMBL/GenBank/DDBJ databases">
        <authorList>
            <person name="Nguyen H."/>
        </authorList>
    </citation>
    <scope>NUCLEOTIDE SEQUENCE</scope>
    <source>
        <strain evidence="1">DAOM 180753</strain>
    </source>
</reference>
<dbReference type="Proteomes" id="UP001227192">
    <property type="component" value="Unassembled WGS sequence"/>
</dbReference>
<gene>
    <name evidence="1" type="ORF">VN97_g2062</name>
</gene>
<dbReference type="AlphaFoldDB" id="A0AAI9XBN5"/>
<name>A0AAI9XBN5_PENTH</name>
<accession>A0AAI9XBN5</accession>
<protein>
    <submittedName>
        <fullName evidence="1">Uncharacterized protein</fullName>
    </submittedName>
</protein>
<dbReference type="EMBL" id="LACB01000038">
    <property type="protein sequence ID" value="KAJ9491175.1"/>
    <property type="molecule type" value="Genomic_DNA"/>
</dbReference>